<reference evidence="6" key="1">
    <citation type="submission" date="2022-12" db="EMBL/GenBank/DDBJ databases">
        <title>Isolation and characterisation of novel Methanocorpusculum spp. from native Australian herbivores indicates the genus is ancestrally host-associated.</title>
        <authorList>
            <person name="Volmer J.G."/>
            <person name="Soo R.M."/>
            <person name="Evans P.N."/>
            <person name="Hoedt E.C."/>
            <person name="Astorga Alsina A.L."/>
            <person name="Woodcroft B.J."/>
            <person name="Tyson G.W."/>
            <person name="Hugenholtz P."/>
            <person name="Morrison M."/>
        </authorList>
    </citation>
    <scope>NUCLEOTIDE SEQUENCE</scope>
    <source>
        <strain evidence="6">MG</strain>
    </source>
</reference>
<dbReference type="PANTHER" id="PTHR32329:SF2">
    <property type="entry name" value="BIFUNCTIONAL PROTEIN [INCLUDES 2-HYDROXYACYL-COA DEHYDRATASE (N-TER) AND ITS ACTIVATOR DOMAIN (C_TERM)"/>
    <property type="match status" value="1"/>
</dbReference>
<keyword evidence="3" id="KW-0408">Iron</keyword>
<dbReference type="PANTHER" id="PTHR32329">
    <property type="entry name" value="BIFUNCTIONAL PROTEIN [INCLUDES 2-HYDROXYACYL-COA DEHYDRATASE (N-TER) AND ITS ACTIVATOR DOMAIN (C_TERM)-RELATED"/>
    <property type="match status" value="1"/>
</dbReference>
<comment type="caution">
    <text evidence="6">The sequence shown here is derived from an EMBL/GenBank/DDBJ whole genome shotgun (WGS) entry which is preliminary data.</text>
</comment>
<keyword evidence="7" id="KW-1185">Reference proteome</keyword>
<dbReference type="EMBL" id="JAPTGB010000020">
    <property type="protein sequence ID" value="MCZ0861312.1"/>
    <property type="molecule type" value="Genomic_DNA"/>
</dbReference>
<evidence type="ECO:0000313" key="6">
    <source>
        <dbReference type="EMBL" id="MCZ0861312.1"/>
    </source>
</evidence>
<evidence type="ECO:0000256" key="2">
    <source>
        <dbReference type="ARBA" id="ARBA00022723"/>
    </source>
</evidence>
<dbReference type="Proteomes" id="UP001141422">
    <property type="component" value="Unassembled WGS sequence"/>
</dbReference>
<dbReference type="InterPro" id="IPR051805">
    <property type="entry name" value="Dehydratase_Activator_Redct"/>
</dbReference>
<feature type="domain" description="ATPase BadF/BadG/BcrA/BcrD type" evidence="5">
    <location>
        <begin position="4"/>
        <end position="247"/>
    </location>
</feature>
<dbReference type="NCBIfam" id="TIGR00241">
    <property type="entry name" value="CoA_E_activ"/>
    <property type="match status" value="1"/>
</dbReference>
<dbReference type="InterPro" id="IPR043129">
    <property type="entry name" value="ATPase_NBD"/>
</dbReference>
<comment type="cofactor">
    <cofactor evidence="1">
        <name>[4Fe-4S] cluster</name>
        <dbReference type="ChEBI" id="CHEBI:49883"/>
    </cofactor>
</comment>
<sequence length="253" mass="26359">MYSLGVDAGSRYTKFALMQDGAVVQLAIVPSGWNMRELTEKMCRELMQKHGIARSELFITATGYGRVSIEADAAVTEITCHALGVHYLNPAVRTVIDIGGQDSKVIICDENGAVADFIMNDKCAAGTGKFLEMMLETLGETFATLDVAVSGAVPVRITSTCAVFAESEVIGLRASGANRADILAGVIASTAEKAAGLAARVRVVDVVFLSGGLSASSAVRTALEDRLNRPVVTSPEAQFAGAIGAAVKGFPAS</sequence>
<evidence type="ECO:0000313" key="7">
    <source>
        <dbReference type="Proteomes" id="UP001141422"/>
    </source>
</evidence>
<dbReference type="InterPro" id="IPR002731">
    <property type="entry name" value="ATPase_BadF"/>
</dbReference>
<protein>
    <submittedName>
        <fullName evidence="6">Acyl-CoA dehydratase activase</fullName>
    </submittedName>
</protein>
<dbReference type="SUPFAM" id="SSF53067">
    <property type="entry name" value="Actin-like ATPase domain"/>
    <property type="match status" value="1"/>
</dbReference>
<dbReference type="Pfam" id="PF01869">
    <property type="entry name" value="BcrAD_BadFG"/>
    <property type="match status" value="1"/>
</dbReference>
<evidence type="ECO:0000256" key="1">
    <source>
        <dbReference type="ARBA" id="ARBA00001966"/>
    </source>
</evidence>
<evidence type="ECO:0000259" key="5">
    <source>
        <dbReference type="Pfam" id="PF01869"/>
    </source>
</evidence>
<evidence type="ECO:0000256" key="4">
    <source>
        <dbReference type="ARBA" id="ARBA00023014"/>
    </source>
</evidence>
<accession>A0ABT4IJ79</accession>
<keyword evidence="2" id="KW-0479">Metal-binding</keyword>
<gene>
    <name evidence="6" type="ORF">O0S10_08785</name>
</gene>
<dbReference type="Gene3D" id="3.30.420.40">
    <property type="match status" value="2"/>
</dbReference>
<keyword evidence="4" id="KW-0411">Iron-sulfur</keyword>
<organism evidence="6 7">
    <name type="scientific">Methanocorpusculum petauri</name>
    <dbReference type="NCBI Taxonomy" id="3002863"/>
    <lineage>
        <taxon>Archaea</taxon>
        <taxon>Methanobacteriati</taxon>
        <taxon>Methanobacteriota</taxon>
        <taxon>Stenosarchaea group</taxon>
        <taxon>Methanomicrobia</taxon>
        <taxon>Methanomicrobiales</taxon>
        <taxon>Methanocorpusculaceae</taxon>
        <taxon>Methanocorpusculum</taxon>
    </lineage>
</organism>
<name>A0ABT4IJ79_9EURY</name>
<dbReference type="RefSeq" id="WP_268925502.1">
    <property type="nucleotide sequence ID" value="NZ_JAPTGB010000020.1"/>
</dbReference>
<proteinExistence type="predicted"/>
<dbReference type="InterPro" id="IPR008275">
    <property type="entry name" value="CoA_E_activase_dom"/>
</dbReference>
<evidence type="ECO:0000256" key="3">
    <source>
        <dbReference type="ARBA" id="ARBA00023004"/>
    </source>
</evidence>